<sequence>MVEVLMLIVSIFVGLLLVAGAAALLVRARLAKTRQVLERRVRGDGDFVQLLVDNARYSGADSGYSKVKNNGVLIVGDRCLYFQHFIEKSPSIVLPLTEIQDVTLEATFRGELPALATGGYLVLHTTDNNRIGFLLKDPESVQTKIYELRNRGESATPLQG</sequence>
<organism evidence="2 3">
    <name type="scientific">Trichloromonas acetexigens</name>
    <dbReference type="NCBI Taxonomy" id="38815"/>
    <lineage>
        <taxon>Bacteria</taxon>
        <taxon>Pseudomonadati</taxon>
        <taxon>Thermodesulfobacteriota</taxon>
        <taxon>Desulfuromonadia</taxon>
        <taxon>Desulfuromonadales</taxon>
        <taxon>Trichloromonadaceae</taxon>
        <taxon>Trichloromonas</taxon>
    </lineage>
</organism>
<protein>
    <recommendedName>
        <fullName evidence="4">GRAM domain-containing protein</fullName>
    </recommendedName>
</protein>
<reference evidence="2 3" key="1">
    <citation type="submission" date="2019-07" db="EMBL/GenBank/DDBJ databases">
        <title>Insights of Desulfuromonas acetexigens electromicrobiology.</title>
        <authorList>
            <person name="Katuri K."/>
            <person name="Sapireddy V."/>
            <person name="Shaw D.R."/>
            <person name="Saikaly P."/>
        </authorList>
    </citation>
    <scope>NUCLEOTIDE SEQUENCE [LARGE SCALE GENOMIC DNA]</scope>
    <source>
        <strain evidence="2 3">2873</strain>
    </source>
</reference>
<name>A0A550J6A8_9BACT</name>
<keyword evidence="3" id="KW-1185">Reference proteome</keyword>
<dbReference type="RefSeq" id="WP_092054636.1">
    <property type="nucleotide sequence ID" value="NZ_FOJJ01000007.1"/>
</dbReference>
<evidence type="ECO:0000313" key="2">
    <source>
        <dbReference type="EMBL" id="TRO78682.1"/>
    </source>
</evidence>
<evidence type="ECO:0000256" key="1">
    <source>
        <dbReference type="SAM" id="Phobius"/>
    </source>
</evidence>
<accession>A0A550J6A8</accession>
<evidence type="ECO:0008006" key="4">
    <source>
        <dbReference type="Google" id="ProtNLM"/>
    </source>
</evidence>
<dbReference type="EMBL" id="VJVV01000015">
    <property type="protein sequence ID" value="TRO78682.1"/>
    <property type="molecule type" value="Genomic_DNA"/>
</dbReference>
<gene>
    <name evidence="2" type="ORF">FL622_15425</name>
</gene>
<proteinExistence type="predicted"/>
<dbReference type="AlphaFoldDB" id="A0A550J6A8"/>
<keyword evidence="1" id="KW-0812">Transmembrane</keyword>
<dbReference type="Proteomes" id="UP000317155">
    <property type="component" value="Unassembled WGS sequence"/>
</dbReference>
<evidence type="ECO:0000313" key="3">
    <source>
        <dbReference type="Proteomes" id="UP000317155"/>
    </source>
</evidence>
<keyword evidence="1" id="KW-1133">Transmembrane helix</keyword>
<feature type="transmembrane region" description="Helical" evidence="1">
    <location>
        <begin position="6"/>
        <end position="26"/>
    </location>
</feature>
<comment type="caution">
    <text evidence="2">The sequence shown here is derived from an EMBL/GenBank/DDBJ whole genome shotgun (WGS) entry which is preliminary data.</text>
</comment>
<keyword evidence="1" id="KW-0472">Membrane</keyword>